<evidence type="ECO:0000313" key="11">
    <source>
        <dbReference type="Proteomes" id="UP000000719"/>
    </source>
</evidence>
<dbReference type="AlphaFoldDB" id="B8CX10"/>
<dbReference type="Gene3D" id="1.20.1250.20">
    <property type="entry name" value="MFS general substrate transporter like domains"/>
    <property type="match status" value="2"/>
</dbReference>
<keyword evidence="5 8" id="KW-0812">Transmembrane</keyword>
<keyword evidence="4" id="KW-0997">Cell inner membrane</keyword>
<keyword evidence="2" id="KW-0813">Transport</keyword>
<dbReference type="PANTHER" id="PTHR23522">
    <property type="entry name" value="BLL5896 PROTEIN"/>
    <property type="match status" value="1"/>
</dbReference>
<dbReference type="GO" id="GO:0005886">
    <property type="term" value="C:plasma membrane"/>
    <property type="evidence" value="ECO:0007669"/>
    <property type="project" value="UniProtKB-SubCell"/>
</dbReference>
<evidence type="ECO:0000256" key="8">
    <source>
        <dbReference type="SAM" id="Phobius"/>
    </source>
</evidence>
<feature type="transmembrane region" description="Helical" evidence="8">
    <location>
        <begin position="5"/>
        <end position="24"/>
    </location>
</feature>
<dbReference type="InterPro" id="IPR024989">
    <property type="entry name" value="MFS_assoc_dom"/>
</dbReference>
<feature type="transmembrane region" description="Helical" evidence="8">
    <location>
        <begin position="150"/>
        <end position="168"/>
    </location>
</feature>
<protein>
    <submittedName>
        <fullName evidence="10">Major facilitator superfamily MFS_1</fullName>
    </submittedName>
</protein>
<dbReference type="PIRSF" id="PIRSF004925">
    <property type="entry name" value="HcaT"/>
    <property type="match status" value="1"/>
</dbReference>
<proteinExistence type="predicted"/>
<accession>B8CX10</accession>
<name>B8CX10_HALOH</name>
<dbReference type="eggNOG" id="COG2814">
    <property type="taxonomic scope" value="Bacteria"/>
</dbReference>
<feature type="transmembrane region" description="Helical" evidence="8">
    <location>
        <begin position="127"/>
        <end position="144"/>
    </location>
</feature>
<keyword evidence="7 8" id="KW-0472">Membrane</keyword>
<evidence type="ECO:0000259" key="9">
    <source>
        <dbReference type="PROSITE" id="PS50850"/>
    </source>
</evidence>
<organism evidence="10 11">
    <name type="scientific">Halothermothrix orenii (strain H 168 / OCM 544 / DSM 9562)</name>
    <dbReference type="NCBI Taxonomy" id="373903"/>
    <lineage>
        <taxon>Bacteria</taxon>
        <taxon>Bacillati</taxon>
        <taxon>Bacillota</taxon>
        <taxon>Clostridia</taxon>
        <taxon>Halanaerobiales</taxon>
        <taxon>Halothermotrichaceae</taxon>
        <taxon>Halothermothrix</taxon>
    </lineage>
</organism>
<reference evidence="10 11" key="1">
    <citation type="journal article" date="2009" name="PLoS ONE">
        <title>Genome analysis of the anaerobic thermohalophilic bacterium Halothermothrix orenii.</title>
        <authorList>
            <person name="Mavromatis K."/>
            <person name="Ivanova N."/>
            <person name="Anderson I."/>
            <person name="Lykidis A."/>
            <person name="Hooper S.D."/>
            <person name="Sun H."/>
            <person name="Kunin V."/>
            <person name="Lapidus A."/>
            <person name="Hugenholtz P."/>
            <person name="Patel B."/>
            <person name="Kyrpides N.C."/>
        </authorList>
    </citation>
    <scope>NUCLEOTIDE SEQUENCE [LARGE SCALE GENOMIC DNA]</scope>
    <source>
        <strain evidence="11">H 168 / OCM 544 / DSM 9562</strain>
    </source>
</reference>
<dbReference type="Pfam" id="PF12832">
    <property type="entry name" value="MFS_1_like"/>
    <property type="match status" value="1"/>
</dbReference>
<dbReference type="EMBL" id="CP001098">
    <property type="protein sequence ID" value="ACL69829.1"/>
    <property type="molecule type" value="Genomic_DNA"/>
</dbReference>
<dbReference type="GO" id="GO:0015528">
    <property type="term" value="F:lactose:proton symporter activity"/>
    <property type="evidence" value="ECO:0007669"/>
    <property type="project" value="TreeGrafter"/>
</dbReference>
<sequence>MNFKLFNFFFYITAAALTYINVYFKKIGFTTGQIGLIQSVPAAISLLVMPLWGMASDYFNSNKRLLIYAITGTIILNLVFLTTEYYWYIFIIMVFFVIFQKPVIPLADALLLNYLGKRGNLYGRYRVWGSIGFTITVWLIGYYLENTNPANLFYINAVALLVALLFILKVPEGKEAIRVNRLKEFTGLLKNMDLFYFLLFTFFIQLTLFSNYTFFPLYVLDNGSRESLIGLALTVGATSEMFIFVYSDNIFRKFKIKSIFMISSIAFTLRWFLLAYFPVSSVFIGSQLLHSLTFGLFHVTAVNYINIICGEDFKATGQNLYATMLGISSIVGNYLGGNIYENMGGNKLYFYWALITLISGLIYYINLSLNKNKTYLVN</sequence>
<evidence type="ECO:0000256" key="3">
    <source>
        <dbReference type="ARBA" id="ARBA00022475"/>
    </source>
</evidence>
<dbReference type="SUPFAM" id="SSF103473">
    <property type="entry name" value="MFS general substrate transporter"/>
    <property type="match status" value="1"/>
</dbReference>
<dbReference type="InterPro" id="IPR026032">
    <property type="entry name" value="HcaT-like"/>
</dbReference>
<dbReference type="KEGG" id="hor:Hore_10750"/>
<dbReference type="STRING" id="373903.Hore_10750"/>
<evidence type="ECO:0000256" key="6">
    <source>
        <dbReference type="ARBA" id="ARBA00022989"/>
    </source>
</evidence>
<keyword evidence="11" id="KW-1185">Reference proteome</keyword>
<keyword evidence="6 8" id="KW-1133">Transmembrane helix</keyword>
<feature type="transmembrane region" description="Helical" evidence="8">
    <location>
        <begin position="194"/>
        <end position="215"/>
    </location>
</feature>
<feature type="domain" description="Major facilitator superfamily (MFS) profile" evidence="9">
    <location>
        <begin position="1"/>
        <end position="174"/>
    </location>
</feature>
<feature type="transmembrane region" description="Helical" evidence="8">
    <location>
        <begin position="36"/>
        <end position="53"/>
    </location>
</feature>
<dbReference type="PANTHER" id="PTHR23522:SF10">
    <property type="entry name" value="3-PHENYLPROPIONIC ACID TRANSPORTER-RELATED"/>
    <property type="match status" value="1"/>
</dbReference>
<evidence type="ECO:0000256" key="4">
    <source>
        <dbReference type="ARBA" id="ARBA00022519"/>
    </source>
</evidence>
<keyword evidence="3" id="KW-1003">Cell membrane</keyword>
<dbReference type="GO" id="GO:0030395">
    <property type="term" value="F:lactose binding"/>
    <property type="evidence" value="ECO:0007669"/>
    <property type="project" value="TreeGrafter"/>
</dbReference>
<evidence type="ECO:0000256" key="2">
    <source>
        <dbReference type="ARBA" id="ARBA00022448"/>
    </source>
</evidence>
<dbReference type="InterPro" id="IPR020846">
    <property type="entry name" value="MFS_dom"/>
</dbReference>
<dbReference type="OrthoDB" id="85643at2"/>
<evidence type="ECO:0000256" key="7">
    <source>
        <dbReference type="ARBA" id="ARBA00023136"/>
    </source>
</evidence>
<dbReference type="HOGENOM" id="CLU_013133_6_1_9"/>
<feature type="transmembrane region" description="Helical" evidence="8">
    <location>
        <begin position="87"/>
        <end position="115"/>
    </location>
</feature>
<evidence type="ECO:0000256" key="1">
    <source>
        <dbReference type="ARBA" id="ARBA00004429"/>
    </source>
</evidence>
<dbReference type="RefSeq" id="WP_012636014.1">
    <property type="nucleotide sequence ID" value="NC_011899.1"/>
</dbReference>
<feature type="transmembrane region" description="Helical" evidence="8">
    <location>
        <begin position="348"/>
        <end position="365"/>
    </location>
</feature>
<evidence type="ECO:0000256" key="5">
    <source>
        <dbReference type="ARBA" id="ARBA00022692"/>
    </source>
</evidence>
<dbReference type="Proteomes" id="UP000000719">
    <property type="component" value="Chromosome"/>
</dbReference>
<comment type="subcellular location">
    <subcellularLocation>
        <location evidence="1">Cell inner membrane</location>
        <topology evidence="1">Multi-pass membrane protein</topology>
    </subcellularLocation>
</comment>
<feature type="transmembrane region" description="Helical" evidence="8">
    <location>
        <begin position="65"/>
        <end position="81"/>
    </location>
</feature>
<evidence type="ECO:0000313" key="10">
    <source>
        <dbReference type="EMBL" id="ACL69829.1"/>
    </source>
</evidence>
<feature type="transmembrane region" description="Helical" evidence="8">
    <location>
        <begin position="227"/>
        <end position="246"/>
    </location>
</feature>
<dbReference type="PROSITE" id="PS50850">
    <property type="entry name" value="MFS"/>
    <property type="match status" value="1"/>
</dbReference>
<gene>
    <name evidence="10" type="ordered locus">Hore_10750</name>
</gene>
<dbReference type="InterPro" id="IPR036259">
    <property type="entry name" value="MFS_trans_sf"/>
</dbReference>